<dbReference type="InterPro" id="IPR032694">
    <property type="entry name" value="CopC/D"/>
</dbReference>
<reference evidence="9 10" key="1">
    <citation type="submission" date="2018-03" db="EMBL/GenBank/DDBJ databases">
        <title>Genomic Encyclopedia of Archaeal and Bacterial Type Strains, Phase II (KMG-II): from individual species to whole genera.</title>
        <authorList>
            <person name="Goeker M."/>
        </authorList>
    </citation>
    <scope>NUCLEOTIDE SEQUENCE [LARGE SCALE GENOMIC DNA]</scope>
    <source>
        <strain evidence="9 10">DSM 45211</strain>
    </source>
</reference>
<dbReference type="InterPro" id="IPR014756">
    <property type="entry name" value="Ig_E-set"/>
</dbReference>
<keyword evidence="3 7" id="KW-0732">Signal</keyword>
<dbReference type="InterPro" id="IPR007348">
    <property type="entry name" value="CopC_dom"/>
</dbReference>
<evidence type="ECO:0000256" key="4">
    <source>
        <dbReference type="ARBA" id="ARBA00023008"/>
    </source>
</evidence>
<comment type="caution">
    <text evidence="9">The sequence shown here is derived from an EMBL/GenBank/DDBJ whole genome shotgun (WGS) entry which is preliminary data.</text>
</comment>
<proteinExistence type="predicted"/>
<keyword evidence="4" id="KW-0186">Copper</keyword>
<keyword evidence="10" id="KW-1185">Reference proteome</keyword>
<gene>
    <name evidence="9" type="ORF">CLV30_101216</name>
</gene>
<feature type="compositionally biased region" description="Low complexity" evidence="5">
    <location>
        <begin position="137"/>
        <end position="152"/>
    </location>
</feature>
<evidence type="ECO:0000256" key="3">
    <source>
        <dbReference type="ARBA" id="ARBA00022729"/>
    </source>
</evidence>
<feature type="compositionally biased region" description="Low complexity" evidence="5">
    <location>
        <begin position="160"/>
        <end position="200"/>
    </location>
</feature>
<dbReference type="Pfam" id="PF04234">
    <property type="entry name" value="CopC"/>
    <property type="match status" value="1"/>
</dbReference>
<dbReference type="InterPro" id="IPR014755">
    <property type="entry name" value="Cu-Rt/internalin_Ig-like"/>
</dbReference>
<evidence type="ECO:0000256" key="7">
    <source>
        <dbReference type="SAM" id="SignalP"/>
    </source>
</evidence>
<accession>A0A2P8EFK1</accession>
<dbReference type="GO" id="GO:0005507">
    <property type="term" value="F:copper ion binding"/>
    <property type="evidence" value="ECO:0007669"/>
    <property type="project" value="InterPro"/>
</dbReference>
<evidence type="ECO:0000256" key="1">
    <source>
        <dbReference type="ARBA" id="ARBA00004196"/>
    </source>
</evidence>
<evidence type="ECO:0000256" key="2">
    <source>
        <dbReference type="ARBA" id="ARBA00022723"/>
    </source>
</evidence>
<comment type="subcellular location">
    <subcellularLocation>
        <location evidence="1">Cell envelope</location>
    </subcellularLocation>
</comment>
<sequence>MRSRFGSAAAAVTTAAAAAALTVAGTLPASAHDVLVGASPADGATVARAPEAVELTFNNAIQNRFAQIAVLDADGGSHQQGEPRVSGPTVTQPVDDLPNGAYTISYRIVSSDGHPVSGTTTFTVAGSGGATDGGAGDATTPGTPDPGTTADATPDDPDRPATGTTPAPTSGSTSAPASAPPEQDTSDAAGTGSDDDGPGPLVVALVIVGAAAVIAGIAYVAVGGRRTDTSGDTGR</sequence>
<feature type="chain" id="PRO_5015121550" description="CopC domain-containing protein" evidence="7">
    <location>
        <begin position="32"/>
        <end position="235"/>
    </location>
</feature>
<evidence type="ECO:0000259" key="8">
    <source>
        <dbReference type="Pfam" id="PF04234"/>
    </source>
</evidence>
<protein>
    <recommendedName>
        <fullName evidence="8">CopC domain-containing protein</fullName>
    </recommendedName>
</protein>
<feature type="transmembrane region" description="Helical" evidence="6">
    <location>
        <begin position="201"/>
        <end position="222"/>
    </location>
</feature>
<feature type="region of interest" description="Disordered" evidence="5">
    <location>
        <begin position="75"/>
        <end position="97"/>
    </location>
</feature>
<keyword evidence="6" id="KW-0472">Membrane</keyword>
<dbReference type="PANTHER" id="PTHR34820:SF4">
    <property type="entry name" value="INNER MEMBRANE PROTEIN YEBZ"/>
    <property type="match status" value="1"/>
</dbReference>
<dbReference type="SUPFAM" id="SSF81296">
    <property type="entry name" value="E set domains"/>
    <property type="match status" value="1"/>
</dbReference>
<feature type="compositionally biased region" description="Gly residues" evidence="5">
    <location>
        <begin position="126"/>
        <end position="136"/>
    </location>
</feature>
<keyword evidence="6" id="KW-0812">Transmembrane</keyword>
<keyword evidence="2" id="KW-0479">Metal-binding</keyword>
<evidence type="ECO:0000256" key="6">
    <source>
        <dbReference type="SAM" id="Phobius"/>
    </source>
</evidence>
<dbReference type="GO" id="GO:0005886">
    <property type="term" value="C:plasma membrane"/>
    <property type="evidence" value="ECO:0007669"/>
    <property type="project" value="TreeGrafter"/>
</dbReference>
<dbReference type="GO" id="GO:0042597">
    <property type="term" value="C:periplasmic space"/>
    <property type="evidence" value="ECO:0007669"/>
    <property type="project" value="InterPro"/>
</dbReference>
<organism evidence="9 10">
    <name type="scientific">Haloactinopolyspora alba</name>
    <dbReference type="NCBI Taxonomy" id="648780"/>
    <lineage>
        <taxon>Bacteria</taxon>
        <taxon>Bacillati</taxon>
        <taxon>Actinomycetota</taxon>
        <taxon>Actinomycetes</taxon>
        <taxon>Jiangellales</taxon>
        <taxon>Jiangellaceae</taxon>
        <taxon>Haloactinopolyspora</taxon>
    </lineage>
</organism>
<keyword evidence="6" id="KW-1133">Transmembrane helix</keyword>
<feature type="signal peptide" evidence="7">
    <location>
        <begin position="1"/>
        <end position="31"/>
    </location>
</feature>
<dbReference type="GO" id="GO:0046688">
    <property type="term" value="P:response to copper ion"/>
    <property type="evidence" value="ECO:0007669"/>
    <property type="project" value="InterPro"/>
</dbReference>
<dbReference type="GO" id="GO:0030313">
    <property type="term" value="C:cell envelope"/>
    <property type="evidence" value="ECO:0007669"/>
    <property type="project" value="UniProtKB-SubCell"/>
</dbReference>
<evidence type="ECO:0000313" key="10">
    <source>
        <dbReference type="Proteomes" id="UP000243528"/>
    </source>
</evidence>
<feature type="domain" description="CopC" evidence="8">
    <location>
        <begin position="32"/>
        <end position="124"/>
    </location>
</feature>
<name>A0A2P8EFK1_9ACTN</name>
<dbReference type="Proteomes" id="UP000243528">
    <property type="component" value="Unassembled WGS sequence"/>
</dbReference>
<dbReference type="Gene3D" id="2.60.40.1220">
    <property type="match status" value="1"/>
</dbReference>
<dbReference type="GO" id="GO:0006825">
    <property type="term" value="P:copper ion transport"/>
    <property type="evidence" value="ECO:0007669"/>
    <property type="project" value="InterPro"/>
</dbReference>
<dbReference type="AlphaFoldDB" id="A0A2P8EFK1"/>
<evidence type="ECO:0000256" key="5">
    <source>
        <dbReference type="SAM" id="MobiDB-lite"/>
    </source>
</evidence>
<evidence type="ECO:0000313" key="9">
    <source>
        <dbReference type="EMBL" id="PSL08246.1"/>
    </source>
</evidence>
<feature type="region of interest" description="Disordered" evidence="5">
    <location>
        <begin position="113"/>
        <end position="200"/>
    </location>
</feature>
<dbReference type="EMBL" id="PYGE01000001">
    <property type="protein sequence ID" value="PSL08246.1"/>
    <property type="molecule type" value="Genomic_DNA"/>
</dbReference>
<dbReference type="PANTHER" id="PTHR34820">
    <property type="entry name" value="INNER MEMBRANE PROTEIN YEBZ"/>
    <property type="match status" value="1"/>
</dbReference>